<dbReference type="OrthoDB" id="845740at2"/>
<keyword evidence="1" id="KW-0812">Transmembrane</keyword>
<evidence type="ECO:0000259" key="2">
    <source>
        <dbReference type="Pfam" id="PF01882"/>
    </source>
</evidence>
<organism evidence="3 4">
    <name type="scientific">Brachybacterium ginsengisoli</name>
    <dbReference type="NCBI Taxonomy" id="1331682"/>
    <lineage>
        <taxon>Bacteria</taxon>
        <taxon>Bacillati</taxon>
        <taxon>Actinomycetota</taxon>
        <taxon>Actinomycetes</taxon>
        <taxon>Micrococcales</taxon>
        <taxon>Dermabacteraceae</taxon>
        <taxon>Brachybacterium</taxon>
    </lineage>
</organism>
<keyword evidence="1" id="KW-1133">Transmembrane helix</keyword>
<evidence type="ECO:0000313" key="3">
    <source>
        <dbReference type="EMBL" id="ATG54423.1"/>
    </source>
</evidence>
<keyword evidence="1" id="KW-0472">Membrane</keyword>
<gene>
    <name evidence="3" type="ORF">CFK41_06310</name>
</gene>
<evidence type="ECO:0000313" key="4">
    <source>
        <dbReference type="Proteomes" id="UP000217889"/>
    </source>
</evidence>
<sequence>MRISLTPRAALVALLALPVIVLWPRWWVLALLAVVWALVVLADALLAADPRRLRVRRESPTQVRLGNTVTGRLLLINPTSRNASLEVRDAWNPTAGLDAQRSALRLPAQERRAVNQVFTPTRRGEHRSRALLVASRGPLGLARRTAAVDAPGRLLALHPFGSRRHLPSRVQRLREIEGLAAIHQRGQGTEFDSLRDFVDGDDVRSIDWRATARRRSVVVRTWRPERDRHVLIVVDTSRTSAGRLGEATRLDAAFDAALLLTALAGQAGDRVDLVCVDRIPHVSVLGSTRTKVLHDMVAATAAVDPALVETDWELAASTITERTRRGSLVVLITPVEEPVIHGGLLPVAARLARDHPLVVASVSDPALDELASGRGDLDSVYTAAAAEQARTERAGVSHALERVGAHVVDAPPERAPQALADAYLALKAAGRL</sequence>
<dbReference type="AlphaFoldDB" id="A0A291GW36"/>
<keyword evidence="4" id="KW-1185">Reference proteome</keyword>
<feature type="domain" description="DUF58" evidence="2">
    <location>
        <begin position="194"/>
        <end position="378"/>
    </location>
</feature>
<protein>
    <submittedName>
        <fullName evidence="3">DUF58 domain-containing protein</fullName>
    </submittedName>
</protein>
<dbReference type="PANTHER" id="PTHR33608:SF3">
    <property type="entry name" value="SLR2013 PROTEIN"/>
    <property type="match status" value="1"/>
</dbReference>
<dbReference type="EMBL" id="CP023564">
    <property type="protein sequence ID" value="ATG54423.1"/>
    <property type="molecule type" value="Genomic_DNA"/>
</dbReference>
<dbReference type="KEGG" id="bgg:CFK41_06310"/>
<evidence type="ECO:0000256" key="1">
    <source>
        <dbReference type="SAM" id="Phobius"/>
    </source>
</evidence>
<proteinExistence type="predicted"/>
<name>A0A291GW36_9MICO</name>
<dbReference type="PANTHER" id="PTHR33608">
    <property type="entry name" value="BLL2464 PROTEIN"/>
    <property type="match status" value="1"/>
</dbReference>
<reference evidence="3 4" key="1">
    <citation type="journal article" date="2014" name="Int. J. Syst. Evol. Microbiol.">
        <title>Brachybacterium ginsengisoli sp. nov., isolated from soil of a ginseng field.</title>
        <authorList>
            <person name="Hoang V.A."/>
            <person name="Kim Y.J."/>
            <person name="Nguyen N.L."/>
            <person name="Yang D.C."/>
        </authorList>
    </citation>
    <scope>NUCLEOTIDE SEQUENCE [LARGE SCALE GENOMIC DNA]</scope>
    <source>
        <strain evidence="3 4">DCY80</strain>
    </source>
</reference>
<feature type="transmembrane region" description="Helical" evidence="1">
    <location>
        <begin position="26"/>
        <end position="48"/>
    </location>
</feature>
<dbReference type="Proteomes" id="UP000217889">
    <property type="component" value="Chromosome"/>
</dbReference>
<accession>A0A291GW36</accession>
<dbReference type="Pfam" id="PF01882">
    <property type="entry name" value="DUF58"/>
    <property type="match status" value="1"/>
</dbReference>
<dbReference type="InterPro" id="IPR002881">
    <property type="entry name" value="DUF58"/>
</dbReference>
<dbReference type="RefSeq" id="WP_096798891.1">
    <property type="nucleotide sequence ID" value="NZ_CP023564.1"/>
</dbReference>